<evidence type="ECO:0000313" key="2">
    <source>
        <dbReference type="Proteomes" id="UP001500888"/>
    </source>
</evidence>
<comment type="caution">
    <text evidence="1">The sequence shown here is derived from an EMBL/GenBank/DDBJ whole genome shotgun (WGS) entry which is preliminary data.</text>
</comment>
<dbReference type="EMBL" id="BAAAZR010000063">
    <property type="protein sequence ID" value="GAA3845391.1"/>
    <property type="molecule type" value="Genomic_DNA"/>
</dbReference>
<dbReference type="Proteomes" id="UP001500888">
    <property type="component" value="Unassembled WGS sequence"/>
</dbReference>
<protein>
    <submittedName>
        <fullName evidence="1">Uncharacterized protein</fullName>
    </submittedName>
</protein>
<accession>A0ABP7JHV9</accession>
<proteinExistence type="predicted"/>
<gene>
    <name evidence="1" type="ORF">GCM10022226_80740</name>
</gene>
<keyword evidence="2" id="KW-1185">Reference proteome</keyword>
<reference evidence="2" key="1">
    <citation type="journal article" date="2019" name="Int. J. Syst. Evol. Microbiol.">
        <title>The Global Catalogue of Microorganisms (GCM) 10K type strain sequencing project: providing services to taxonomists for standard genome sequencing and annotation.</title>
        <authorList>
            <consortium name="The Broad Institute Genomics Platform"/>
            <consortium name="The Broad Institute Genome Sequencing Center for Infectious Disease"/>
            <person name="Wu L."/>
            <person name="Ma J."/>
        </authorList>
    </citation>
    <scope>NUCLEOTIDE SEQUENCE [LARGE SCALE GENOMIC DNA]</scope>
    <source>
        <strain evidence="2">JCM 16908</strain>
    </source>
</reference>
<organism evidence="1 2">
    <name type="scientific">Sphaerisporangium flaviroseum</name>
    <dbReference type="NCBI Taxonomy" id="509199"/>
    <lineage>
        <taxon>Bacteria</taxon>
        <taxon>Bacillati</taxon>
        <taxon>Actinomycetota</taxon>
        <taxon>Actinomycetes</taxon>
        <taxon>Streptosporangiales</taxon>
        <taxon>Streptosporangiaceae</taxon>
        <taxon>Sphaerisporangium</taxon>
    </lineage>
</organism>
<sequence length="58" mass="6012">MPSVHIWLSVVCRWSATCGAATHKEKQEAMAVTTSPYASDALPEGTVDAVVIGGAPRG</sequence>
<name>A0ABP7JHV9_9ACTN</name>
<evidence type="ECO:0000313" key="1">
    <source>
        <dbReference type="EMBL" id="GAA3845391.1"/>
    </source>
</evidence>